<dbReference type="InterPro" id="IPR029063">
    <property type="entry name" value="SAM-dependent_MTases_sf"/>
</dbReference>
<dbReference type="PANTHER" id="PTHR43712:SF16">
    <property type="entry name" value="O-METHYLTRANSFERASE ELCB"/>
    <property type="match status" value="1"/>
</dbReference>
<gene>
    <name evidence="6" type="ORF">LTR16_000236</name>
</gene>
<comment type="caution">
    <text evidence="6">The sequence shown here is derived from an EMBL/GenBank/DDBJ whole genome shotgun (WGS) entry which is preliminary data.</text>
</comment>
<dbReference type="SUPFAM" id="SSF46785">
    <property type="entry name" value="Winged helix' DNA-binding domain"/>
    <property type="match status" value="1"/>
</dbReference>
<dbReference type="Gene3D" id="3.40.50.150">
    <property type="entry name" value="Vaccinia Virus protein VP39"/>
    <property type="match status" value="1"/>
</dbReference>
<evidence type="ECO:0000256" key="3">
    <source>
        <dbReference type="ARBA" id="ARBA00022691"/>
    </source>
</evidence>
<sequence length="360" mass="39839">MASPSTTTRLTELTTIIATETKKVEDYFAQHNLPNLSFAADGPADFPVPGSNGEIQASRRTVINATQELHDLMVGPRETVRWLAWSYNDNLSLQAVYQFNIAKAVPIGGEASYTEISKAVGVDEINVRRLVRHAMTNRIFRESRDGYVAHTAVSRILVDDPRMSDWVGLCSSDFFPSAAHTVSAMIKFPMSQEPSQTGFNLGFNVEVPMFVEIGKDPARAKRFGGGMTSLTGGEGYEVEYLVDGYPWAELGEATVVDVGGSHGFVCVALGRKFPSLRFVVQDLPTTVADGPSEIPPELSNRIEFQAHDFFTEQPIKDADVYFFRWIFHNWSDKYSVKILQSLIPALKPGARIVINDNVLP</sequence>
<dbReference type="Pfam" id="PF00891">
    <property type="entry name" value="Methyltransf_2"/>
    <property type="match status" value="1"/>
</dbReference>
<dbReference type="Proteomes" id="UP001357485">
    <property type="component" value="Unassembled WGS sequence"/>
</dbReference>
<feature type="domain" description="O-methyltransferase dimerisation" evidence="5">
    <location>
        <begin position="92"/>
        <end position="159"/>
    </location>
</feature>
<dbReference type="InterPro" id="IPR036388">
    <property type="entry name" value="WH-like_DNA-bd_sf"/>
</dbReference>
<dbReference type="InterPro" id="IPR001077">
    <property type="entry name" value="COMT_C"/>
</dbReference>
<reference evidence="6 7" key="1">
    <citation type="submission" date="2023-08" db="EMBL/GenBank/DDBJ databases">
        <title>Black Yeasts Isolated from many extreme environments.</title>
        <authorList>
            <person name="Coleine C."/>
            <person name="Stajich J.E."/>
            <person name="Selbmann L."/>
        </authorList>
    </citation>
    <scope>NUCLEOTIDE SEQUENCE [LARGE SCALE GENOMIC DNA]</scope>
    <source>
        <strain evidence="6 7">CCFEE 536</strain>
    </source>
</reference>
<dbReference type="SUPFAM" id="SSF53335">
    <property type="entry name" value="S-adenosyl-L-methionine-dependent methyltransferases"/>
    <property type="match status" value="1"/>
</dbReference>
<evidence type="ECO:0000259" key="5">
    <source>
        <dbReference type="Pfam" id="PF08100"/>
    </source>
</evidence>
<accession>A0ABR0LR33</accession>
<keyword evidence="1" id="KW-0489">Methyltransferase</keyword>
<feature type="domain" description="O-methyltransferase C-terminal" evidence="4">
    <location>
        <begin position="208"/>
        <end position="359"/>
    </location>
</feature>
<protein>
    <recommendedName>
        <fullName evidence="8">O-methyltransferase domain-containing protein</fullName>
    </recommendedName>
</protein>
<dbReference type="EMBL" id="JAVRRA010016416">
    <property type="protein sequence ID" value="KAK5202153.1"/>
    <property type="molecule type" value="Genomic_DNA"/>
</dbReference>
<name>A0ABR0LR33_9PEZI</name>
<keyword evidence="7" id="KW-1185">Reference proteome</keyword>
<evidence type="ECO:0008006" key="8">
    <source>
        <dbReference type="Google" id="ProtNLM"/>
    </source>
</evidence>
<keyword evidence="3" id="KW-0949">S-adenosyl-L-methionine</keyword>
<evidence type="ECO:0000313" key="6">
    <source>
        <dbReference type="EMBL" id="KAK5202153.1"/>
    </source>
</evidence>
<proteinExistence type="predicted"/>
<evidence type="ECO:0000313" key="7">
    <source>
        <dbReference type="Proteomes" id="UP001357485"/>
    </source>
</evidence>
<organism evidence="6 7">
    <name type="scientific">Cryomyces antarcticus</name>
    <dbReference type="NCBI Taxonomy" id="329879"/>
    <lineage>
        <taxon>Eukaryota</taxon>
        <taxon>Fungi</taxon>
        <taxon>Dikarya</taxon>
        <taxon>Ascomycota</taxon>
        <taxon>Pezizomycotina</taxon>
        <taxon>Dothideomycetes</taxon>
        <taxon>Dothideomycetes incertae sedis</taxon>
        <taxon>Cryomyces</taxon>
    </lineage>
</organism>
<dbReference type="PANTHER" id="PTHR43712">
    <property type="entry name" value="PUTATIVE (AFU_ORTHOLOGUE AFUA_4G14580)-RELATED"/>
    <property type="match status" value="1"/>
</dbReference>
<evidence type="ECO:0000256" key="2">
    <source>
        <dbReference type="ARBA" id="ARBA00022679"/>
    </source>
</evidence>
<keyword evidence="2" id="KW-0808">Transferase</keyword>
<dbReference type="InterPro" id="IPR016461">
    <property type="entry name" value="COMT-like"/>
</dbReference>
<evidence type="ECO:0000259" key="4">
    <source>
        <dbReference type="Pfam" id="PF00891"/>
    </source>
</evidence>
<dbReference type="Gene3D" id="1.10.10.10">
    <property type="entry name" value="Winged helix-like DNA-binding domain superfamily/Winged helix DNA-binding domain"/>
    <property type="match status" value="1"/>
</dbReference>
<evidence type="ECO:0000256" key="1">
    <source>
        <dbReference type="ARBA" id="ARBA00022603"/>
    </source>
</evidence>
<dbReference type="Pfam" id="PF08100">
    <property type="entry name" value="Dimerisation"/>
    <property type="match status" value="1"/>
</dbReference>
<dbReference type="InterPro" id="IPR036390">
    <property type="entry name" value="WH_DNA-bd_sf"/>
</dbReference>
<dbReference type="PROSITE" id="PS51683">
    <property type="entry name" value="SAM_OMT_II"/>
    <property type="match status" value="1"/>
</dbReference>
<dbReference type="InterPro" id="IPR012967">
    <property type="entry name" value="COMT_dimerisation"/>
</dbReference>